<dbReference type="InterPro" id="IPR004680">
    <property type="entry name" value="Cit_transptr-like_dom"/>
</dbReference>
<name>A0A1H4DY20_9BACI</name>
<comment type="subcellular location">
    <subcellularLocation>
        <location evidence="1">Membrane</location>
        <topology evidence="1">Multi-pass membrane protein</topology>
    </subcellularLocation>
</comment>
<feature type="transmembrane region" description="Helical" evidence="7">
    <location>
        <begin position="141"/>
        <end position="165"/>
    </location>
</feature>
<evidence type="ECO:0000256" key="6">
    <source>
        <dbReference type="ARBA" id="ARBA00023136"/>
    </source>
</evidence>
<dbReference type="OrthoDB" id="9765532at2"/>
<keyword evidence="10" id="KW-1185">Reference proteome</keyword>
<keyword evidence="4" id="KW-0677">Repeat</keyword>
<evidence type="ECO:0000313" key="9">
    <source>
        <dbReference type="EMBL" id="SEA77673.1"/>
    </source>
</evidence>
<proteinExistence type="predicted"/>
<evidence type="ECO:0000259" key="8">
    <source>
        <dbReference type="Pfam" id="PF03600"/>
    </source>
</evidence>
<evidence type="ECO:0000256" key="4">
    <source>
        <dbReference type="ARBA" id="ARBA00022737"/>
    </source>
</evidence>
<accession>A0A1H4DY20</accession>
<feature type="domain" description="Citrate transporter-like" evidence="8">
    <location>
        <begin position="21"/>
        <end position="205"/>
    </location>
</feature>
<sequence>MTFEMILVIIVITLMLAGLFFEMARPDLLVFFTLFFFIMTDIVSTDEALVGFSNEGMLTVGLLFIVAGAFERSGLVERLVSSMLAKANTRQGAMFRLLVPISGFSDFLNNTPIVVTLTPIVRKWASENNISPFKFLLPLSYAAILGGTITLMGTSTNLVIHGLLLDFGEKGFNFFELAWVGVPITFIGLVYLIVVGHRFLPDHKSLIEKVREKNTKDYLSEIQPWNRQRFFSERCD</sequence>
<dbReference type="Pfam" id="PF03600">
    <property type="entry name" value="CitMHS"/>
    <property type="match status" value="1"/>
</dbReference>
<feature type="transmembrane region" description="Helical" evidence="7">
    <location>
        <begin position="6"/>
        <end position="21"/>
    </location>
</feature>
<keyword evidence="5 7" id="KW-1133">Transmembrane helix</keyword>
<evidence type="ECO:0000256" key="7">
    <source>
        <dbReference type="SAM" id="Phobius"/>
    </source>
</evidence>
<dbReference type="GO" id="GO:0005886">
    <property type="term" value="C:plasma membrane"/>
    <property type="evidence" value="ECO:0007669"/>
    <property type="project" value="TreeGrafter"/>
</dbReference>
<evidence type="ECO:0000256" key="5">
    <source>
        <dbReference type="ARBA" id="ARBA00022989"/>
    </source>
</evidence>
<organism evidence="9 10">
    <name type="scientific">Thalassobacillus cyri</name>
    <dbReference type="NCBI Taxonomy" id="571932"/>
    <lineage>
        <taxon>Bacteria</taxon>
        <taxon>Bacillati</taxon>
        <taxon>Bacillota</taxon>
        <taxon>Bacilli</taxon>
        <taxon>Bacillales</taxon>
        <taxon>Bacillaceae</taxon>
        <taxon>Thalassobacillus</taxon>
    </lineage>
</organism>
<dbReference type="EMBL" id="FNQR01000008">
    <property type="protein sequence ID" value="SEA77673.1"/>
    <property type="molecule type" value="Genomic_DNA"/>
</dbReference>
<dbReference type="STRING" id="571932.SAMN05421743_10854"/>
<feature type="transmembrane region" description="Helical" evidence="7">
    <location>
        <begin position="28"/>
        <end position="45"/>
    </location>
</feature>
<dbReference type="PANTHER" id="PTHR43652:SF2">
    <property type="entry name" value="BASIC AMINO ACID ANTIPORTER YFCC-RELATED"/>
    <property type="match status" value="1"/>
</dbReference>
<keyword evidence="3 7" id="KW-0812">Transmembrane</keyword>
<keyword evidence="2" id="KW-0813">Transport</keyword>
<dbReference type="PANTHER" id="PTHR43652">
    <property type="entry name" value="BASIC AMINO ACID ANTIPORTER YFCC-RELATED"/>
    <property type="match status" value="1"/>
</dbReference>
<dbReference type="GO" id="GO:0055085">
    <property type="term" value="P:transmembrane transport"/>
    <property type="evidence" value="ECO:0007669"/>
    <property type="project" value="InterPro"/>
</dbReference>
<dbReference type="InterPro" id="IPR051679">
    <property type="entry name" value="DASS-Related_Transporters"/>
</dbReference>
<dbReference type="AlphaFoldDB" id="A0A1H4DY20"/>
<gene>
    <name evidence="9" type="ORF">SAMN05421743_10854</name>
</gene>
<keyword evidence="6 7" id="KW-0472">Membrane</keyword>
<evidence type="ECO:0000256" key="2">
    <source>
        <dbReference type="ARBA" id="ARBA00022448"/>
    </source>
</evidence>
<reference evidence="9 10" key="1">
    <citation type="submission" date="2016-10" db="EMBL/GenBank/DDBJ databases">
        <authorList>
            <person name="de Groot N.N."/>
        </authorList>
    </citation>
    <scope>NUCLEOTIDE SEQUENCE [LARGE SCALE GENOMIC DNA]</scope>
    <source>
        <strain evidence="9 10">CCM7597</strain>
    </source>
</reference>
<evidence type="ECO:0000256" key="3">
    <source>
        <dbReference type="ARBA" id="ARBA00022692"/>
    </source>
</evidence>
<feature type="transmembrane region" description="Helical" evidence="7">
    <location>
        <begin position="177"/>
        <end position="200"/>
    </location>
</feature>
<evidence type="ECO:0000313" key="10">
    <source>
        <dbReference type="Proteomes" id="UP000198584"/>
    </source>
</evidence>
<evidence type="ECO:0000256" key="1">
    <source>
        <dbReference type="ARBA" id="ARBA00004141"/>
    </source>
</evidence>
<protein>
    <submittedName>
        <fullName evidence="9">Citrate transporter</fullName>
    </submittedName>
</protein>
<dbReference type="Proteomes" id="UP000198584">
    <property type="component" value="Unassembled WGS sequence"/>
</dbReference>